<gene>
    <name evidence="1" type="ORF">ACIOUF_05520</name>
</gene>
<sequence>MYRNLVTHHCIPRQWKNASVDTCQPGSEGALRWRNDTPVTPMNGCDLWSRWGKILNGVANVTKHDAGQLTIDESFVPLTTVATEAQREMLRYLIASFAADRKSFNVHQVSDWPSRKVIATVAVR</sequence>
<dbReference type="RefSeq" id="WP_401233505.1">
    <property type="nucleotide sequence ID" value="NZ_JBIUVY010000004.1"/>
</dbReference>
<keyword evidence="2" id="KW-1185">Reference proteome</keyword>
<dbReference type="Proteomes" id="UP001617296">
    <property type="component" value="Unassembled WGS sequence"/>
</dbReference>
<evidence type="ECO:0000313" key="1">
    <source>
        <dbReference type="EMBL" id="MFJ2285820.1"/>
    </source>
</evidence>
<evidence type="ECO:0000313" key="2">
    <source>
        <dbReference type="Proteomes" id="UP001617296"/>
    </source>
</evidence>
<reference evidence="1 2" key="1">
    <citation type="submission" date="2024-10" db="EMBL/GenBank/DDBJ databases">
        <title>The Natural Products Discovery Center: Release of the First 8490 Sequenced Strains for Exploring Actinobacteria Biosynthetic Diversity.</title>
        <authorList>
            <person name="Kalkreuter E."/>
            <person name="Kautsar S.A."/>
            <person name="Yang D."/>
            <person name="Bader C.D."/>
            <person name="Teijaro C.N."/>
            <person name="Fluegel L."/>
            <person name="Davis C.M."/>
            <person name="Simpson J.R."/>
            <person name="Lauterbach L."/>
            <person name="Steele A.D."/>
            <person name="Gui C."/>
            <person name="Meng S."/>
            <person name="Li G."/>
            <person name="Viehrig K."/>
            <person name="Ye F."/>
            <person name="Su P."/>
            <person name="Kiefer A.F."/>
            <person name="Nichols A."/>
            <person name="Cepeda A.J."/>
            <person name="Yan W."/>
            <person name="Fan B."/>
            <person name="Jiang Y."/>
            <person name="Adhikari A."/>
            <person name="Zheng C.-J."/>
            <person name="Schuster L."/>
            <person name="Cowan T.M."/>
            <person name="Smanski M.J."/>
            <person name="Chevrette M.G."/>
            <person name="De Carvalho L.P.S."/>
            <person name="Shen B."/>
        </authorList>
    </citation>
    <scope>NUCLEOTIDE SEQUENCE [LARGE SCALE GENOMIC DNA]</scope>
    <source>
        <strain evidence="1 2">NPDC087689</strain>
    </source>
</reference>
<name>A0ABW8DID4_9PSED</name>
<protein>
    <submittedName>
        <fullName evidence="1">Uncharacterized protein</fullName>
    </submittedName>
</protein>
<organism evidence="1 2">
    <name type="scientific">Pseudomonas iridis</name>
    <dbReference type="NCBI Taxonomy" id="2710587"/>
    <lineage>
        <taxon>Bacteria</taxon>
        <taxon>Pseudomonadati</taxon>
        <taxon>Pseudomonadota</taxon>
        <taxon>Gammaproteobacteria</taxon>
        <taxon>Pseudomonadales</taxon>
        <taxon>Pseudomonadaceae</taxon>
        <taxon>Pseudomonas</taxon>
    </lineage>
</organism>
<dbReference type="EMBL" id="JBIUVY010000004">
    <property type="protein sequence ID" value="MFJ2285820.1"/>
    <property type="molecule type" value="Genomic_DNA"/>
</dbReference>
<accession>A0ABW8DID4</accession>
<comment type="caution">
    <text evidence="1">The sequence shown here is derived from an EMBL/GenBank/DDBJ whole genome shotgun (WGS) entry which is preliminary data.</text>
</comment>
<proteinExistence type="predicted"/>